<dbReference type="EMBL" id="KI912111">
    <property type="protein sequence ID" value="ETS83166.1"/>
    <property type="molecule type" value="Genomic_DNA"/>
</dbReference>
<dbReference type="HOGENOM" id="CLU_000288_182_1_1"/>
<evidence type="ECO:0000256" key="5">
    <source>
        <dbReference type="ARBA" id="ARBA00022824"/>
    </source>
</evidence>
<keyword evidence="6" id="KW-0496">Mitochondrion</keyword>
<dbReference type="GeneID" id="19270055"/>
<dbReference type="PANTHER" id="PTHR48182:SF2">
    <property type="entry name" value="PROTEIN SERAC1"/>
    <property type="match status" value="1"/>
</dbReference>
<dbReference type="GO" id="GO:0016020">
    <property type="term" value="C:membrane"/>
    <property type="evidence" value="ECO:0007669"/>
    <property type="project" value="UniProtKB-SubCell"/>
</dbReference>
<evidence type="ECO:0000256" key="8">
    <source>
        <dbReference type="SAM" id="MobiDB-lite"/>
    </source>
</evidence>
<dbReference type="PANTHER" id="PTHR48182">
    <property type="entry name" value="PROTEIN SERAC1"/>
    <property type="match status" value="1"/>
</dbReference>
<comment type="subcellular location">
    <subcellularLocation>
        <location evidence="2">Endoplasmic reticulum</location>
    </subcellularLocation>
    <subcellularLocation>
        <location evidence="3">Membrane</location>
    </subcellularLocation>
    <subcellularLocation>
        <location evidence="1">Mitochondrion</location>
    </subcellularLocation>
</comment>
<evidence type="ECO:0000259" key="9">
    <source>
        <dbReference type="Pfam" id="PF05057"/>
    </source>
</evidence>
<gene>
    <name evidence="10" type="ORF">PFICI_05042</name>
</gene>
<dbReference type="InterPro" id="IPR029058">
    <property type="entry name" value="AB_hydrolase_fold"/>
</dbReference>
<dbReference type="Pfam" id="PF05057">
    <property type="entry name" value="DUF676"/>
    <property type="match status" value="1"/>
</dbReference>
<comment type="similarity">
    <text evidence="4">Belongs to the putative lipase ROG1 family.</text>
</comment>
<dbReference type="InParanoid" id="W3XDA6"/>
<keyword evidence="5" id="KW-0256">Endoplasmic reticulum</keyword>
<feature type="compositionally biased region" description="Basic and acidic residues" evidence="8">
    <location>
        <begin position="305"/>
        <end position="336"/>
    </location>
</feature>
<dbReference type="OrthoDB" id="5086500at2759"/>
<feature type="region of interest" description="Disordered" evidence="8">
    <location>
        <begin position="287"/>
        <end position="353"/>
    </location>
</feature>
<dbReference type="GO" id="GO:0005783">
    <property type="term" value="C:endoplasmic reticulum"/>
    <property type="evidence" value="ECO:0007669"/>
    <property type="project" value="UniProtKB-SubCell"/>
</dbReference>
<dbReference type="GO" id="GO:0005739">
    <property type="term" value="C:mitochondrion"/>
    <property type="evidence" value="ECO:0007669"/>
    <property type="project" value="UniProtKB-SubCell"/>
</dbReference>
<accession>W3XDA6</accession>
<keyword evidence="7" id="KW-0472">Membrane</keyword>
<evidence type="ECO:0000256" key="2">
    <source>
        <dbReference type="ARBA" id="ARBA00004240"/>
    </source>
</evidence>
<evidence type="ECO:0000256" key="3">
    <source>
        <dbReference type="ARBA" id="ARBA00004370"/>
    </source>
</evidence>
<evidence type="ECO:0000256" key="6">
    <source>
        <dbReference type="ARBA" id="ARBA00023128"/>
    </source>
</evidence>
<name>W3XDA6_PESFW</name>
<dbReference type="InterPro" id="IPR007751">
    <property type="entry name" value="DUF676_lipase-like"/>
</dbReference>
<evidence type="ECO:0000313" key="10">
    <source>
        <dbReference type="EMBL" id="ETS83166.1"/>
    </source>
</evidence>
<keyword evidence="11" id="KW-1185">Reference proteome</keyword>
<sequence>MSSPVLDTPPDAVRQPGSSAKNFLRVLAKPLEPDIDIVAVHGLDPLGGKSHAEATWTAGKSLWLRDFLPERLPKARILLFDYNANVAFQTSTAGVLEQAASLLNQLAIARDGQKDRRLIFICHSLGGIVVKRALINAKQAESYKSIVNSTYGIIFFGTPHQGGNNAKIGDVIAGSVRKLGRRPKNSFMSALKLDSWFAKSITDDFRQFLEDFQFLSFYETKPLGVLGMVVDPKAAVLGLSGDREKQIPLDANHSSMCKFESATDPIYQHVEDNIANMVKHALQNAIDRSKRPVPASNGNQKFTKGNRDDTEQIGRANDSRTEGDGNKTRQFGDENRSTTSGNENKTFQWAADPAEVKEHMNKYFERKG</sequence>
<dbReference type="AlphaFoldDB" id="W3XDA6"/>
<proteinExistence type="inferred from homology"/>
<evidence type="ECO:0000256" key="1">
    <source>
        <dbReference type="ARBA" id="ARBA00004173"/>
    </source>
</evidence>
<feature type="domain" description="DUF676" evidence="9">
    <location>
        <begin position="37"/>
        <end position="162"/>
    </location>
</feature>
<evidence type="ECO:0000256" key="4">
    <source>
        <dbReference type="ARBA" id="ARBA00007920"/>
    </source>
</evidence>
<dbReference type="eggNOG" id="KOG2029">
    <property type="taxonomic scope" value="Eukaryota"/>
</dbReference>
<dbReference type="InterPro" id="IPR052374">
    <property type="entry name" value="SERAC1"/>
</dbReference>
<dbReference type="Proteomes" id="UP000030651">
    <property type="component" value="Unassembled WGS sequence"/>
</dbReference>
<dbReference type="STRING" id="1229662.W3XDA6"/>
<dbReference type="KEGG" id="pfy:PFICI_05042"/>
<dbReference type="Gene3D" id="3.40.50.1820">
    <property type="entry name" value="alpha/beta hydrolase"/>
    <property type="match status" value="1"/>
</dbReference>
<evidence type="ECO:0000313" key="11">
    <source>
        <dbReference type="Proteomes" id="UP000030651"/>
    </source>
</evidence>
<evidence type="ECO:0000256" key="7">
    <source>
        <dbReference type="ARBA" id="ARBA00023136"/>
    </source>
</evidence>
<dbReference type="SUPFAM" id="SSF53474">
    <property type="entry name" value="alpha/beta-Hydrolases"/>
    <property type="match status" value="1"/>
</dbReference>
<reference evidence="11" key="1">
    <citation type="journal article" date="2015" name="BMC Genomics">
        <title>Genomic and transcriptomic analysis of the endophytic fungus Pestalotiopsis fici reveals its lifestyle and high potential for synthesis of natural products.</title>
        <authorList>
            <person name="Wang X."/>
            <person name="Zhang X."/>
            <person name="Liu L."/>
            <person name="Xiang M."/>
            <person name="Wang W."/>
            <person name="Sun X."/>
            <person name="Che Y."/>
            <person name="Guo L."/>
            <person name="Liu G."/>
            <person name="Guo L."/>
            <person name="Wang C."/>
            <person name="Yin W.B."/>
            <person name="Stadler M."/>
            <person name="Zhang X."/>
            <person name="Liu X."/>
        </authorList>
    </citation>
    <scope>NUCLEOTIDE SEQUENCE [LARGE SCALE GENOMIC DNA]</scope>
    <source>
        <strain evidence="11">W106-1 / CGMCC3.15140</strain>
    </source>
</reference>
<organism evidence="10 11">
    <name type="scientific">Pestalotiopsis fici (strain W106-1 / CGMCC3.15140)</name>
    <dbReference type="NCBI Taxonomy" id="1229662"/>
    <lineage>
        <taxon>Eukaryota</taxon>
        <taxon>Fungi</taxon>
        <taxon>Dikarya</taxon>
        <taxon>Ascomycota</taxon>
        <taxon>Pezizomycotina</taxon>
        <taxon>Sordariomycetes</taxon>
        <taxon>Xylariomycetidae</taxon>
        <taxon>Amphisphaeriales</taxon>
        <taxon>Sporocadaceae</taxon>
        <taxon>Pestalotiopsis</taxon>
    </lineage>
</organism>
<dbReference type="RefSeq" id="XP_007831814.1">
    <property type="nucleotide sequence ID" value="XM_007833623.1"/>
</dbReference>
<protein>
    <recommendedName>
        <fullName evidence="9">DUF676 domain-containing protein</fullName>
    </recommendedName>
</protein>
<feature type="compositionally biased region" description="Polar residues" evidence="8">
    <location>
        <begin position="337"/>
        <end position="347"/>
    </location>
</feature>
<dbReference type="OMA" id="PLDANHH"/>